<gene>
    <name evidence="1" type="ORF">BURPS1710A_A1005</name>
</gene>
<dbReference type="AlphaFoldDB" id="A0A0E1VVN0"/>
<proteinExistence type="predicted"/>
<dbReference type="EMBL" id="CM000833">
    <property type="protein sequence ID" value="EET04985.1"/>
    <property type="molecule type" value="Genomic_DNA"/>
</dbReference>
<dbReference type="HOGENOM" id="CLU_2506347_0_0_4"/>
<reference evidence="1" key="1">
    <citation type="submission" date="2009-05" db="EMBL/GenBank/DDBJ databases">
        <authorList>
            <person name="Harkins D.M."/>
            <person name="DeShazer D."/>
            <person name="Woods D.E."/>
            <person name="Brinkac L.M."/>
            <person name="Brown K.A."/>
            <person name="Hung G.C."/>
            <person name="Tuanyok A."/>
            <person name="Zhang B."/>
            <person name="Nierman W.C."/>
        </authorList>
    </citation>
    <scope>NUCLEOTIDE SEQUENCE [LARGE SCALE GENOMIC DNA]</scope>
    <source>
        <strain evidence="1">1710a</strain>
    </source>
</reference>
<dbReference type="Proteomes" id="UP000001812">
    <property type="component" value="Chromosome II"/>
</dbReference>
<protein>
    <submittedName>
        <fullName evidence="1">Uncharacterized protein</fullName>
    </submittedName>
</protein>
<name>A0A0E1VVN0_BURPE</name>
<organism evidence="1">
    <name type="scientific">Burkholderia pseudomallei 1710a</name>
    <dbReference type="NCBI Taxonomy" id="320371"/>
    <lineage>
        <taxon>Bacteria</taxon>
        <taxon>Pseudomonadati</taxon>
        <taxon>Pseudomonadota</taxon>
        <taxon>Betaproteobacteria</taxon>
        <taxon>Burkholderiales</taxon>
        <taxon>Burkholderiaceae</taxon>
        <taxon>Burkholderia</taxon>
        <taxon>pseudomallei group</taxon>
    </lineage>
</organism>
<sequence length="85" mass="9037">MRLGHVWAPLRCCVSACDGVVRSCCRAILLSCGPAVVWSCCRVVLLSRGPAAASFGPAGVARRARAARRLARHQYAPPTRCSATK</sequence>
<evidence type="ECO:0000313" key="1">
    <source>
        <dbReference type="EMBL" id="EET04985.1"/>
    </source>
</evidence>
<accession>A0A0E1VVN0</accession>